<keyword evidence="1" id="KW-0863">Zinc-finger</keyword>
<gene>
    <name evidence="1 3" type="primary">PPARG</name>
</gene>
<sequence>MVDTEMPFWPTNFGISSVDLSVMEDHSHSFDIKPFTTVDFSSISTPHYEDIPFTRTDPVVADYKCNQSGACISTLLF</sequence>
<comment type="function">
    <text evidence="1">Nuclear receptor that binds peroxisome proliferators such as hypolipidemic drugs and fatty acids. Once activated by a ligand, the nuclear receptor binds to DNA specific PPAR response elements (PPRE) and modulates the transcription of its target genes, such as acyl-CoA oxidase. It therefore controls the peroxisomal beta-oxidation pathway of fatty acids. Key regulator of adipocyte differentiation and glucose homeostasis. May play a role in the regulation of circadian rhythm.</text>
</comment>
<dbReference type="Ensembl" id="ENST00000684065.1">
    <property type="protein sequence ID" value="ENSP00000508347.1"/>
    <property type="gene ID" value="ENSG00000132170.25"/>
</dbReference>
<comment type="similarity">
    <text evidence="1">Belongs to the nuclear hormone receptor family. NR1 subfamily.</text>
</comment>
<evidence type="ECO:0000313" key="4">
    <source>
        <dbReference type="Proteomes" id="UP000005640"/>
    </source>
</evidence>
<dbReference type="Pfam" id="PF12577">
    <property type="entry name" value="PPARgamma_N"/>
    <property type="match status" value="1"/>
</dbReference>
<dbReference type="EMBL" id="AC090947">
    <property type="status" value="NOT_ANNOTATED_CDS"/>
    <property type="molecule type" value="Genomic_DNA"/>
</dbReference>
<dbReference type="Proteomes" id="UP000005640">
    <property type="component" value="Chromosome 3"/>
</dbReference>
<dbReference type="GO" id="GO:0008270">
    <property type="term" value="F:zinc ion binding"/>
    <property type="evidence" value="ECO:0007669"/>
    <property type="project" value="UniProtKB-KW"/>
</dbReference>
<dbReference type="HGNC" id="HGNC:9236">
    <property type="gene designation" value="PPARG"/>
</dbReference>
<dbReference type="InterPro" id="IPR003077">
    <property type="entry name" value="PPAR-gamma"/>
</dbReference>
<dbReference type="EMBL" id="AC091492">
    <property type="status" value="NOT_ANNOTATED_CDS"/>
    <property type="molecule type" value="Genomic_DNA"/>
</dbReference>
<keyword evidence="1" id="KW-0805">Transcription regulation</keyword>
<proteinExistence type="evidence at protein level"/>
<keyword evidence="1" id="KW-0862">Zinc</keyword>
<keyword evidence="4" id="KW-1185">Reference proteome</keyword>
<protein>
    <recommendedName>
        <fullName evidence="1">Peroxisome proliferator-activated receptor gamma</fullName>
        <shortName evidence="1">PPAR-gamma</shortName>
    </recommendedName>
    <alternativeName>
        <fullName evidence="1">Nuclear receptor subfamily 1 group C member 3</fullName>
    </alternativeName>
</protein>
<keyword evidence="1" id="KW-0675">Receptor</keyword>
<dbReference type="AlphaFoldDB" id="A0A804HLH1"/>
<dbReference type="GO" id="GO:0003677">
    <property type="term" value="F:DNA binding"/>
    <property type="evidence" value="ECO:0007669"/>
    <property type="project" value="UniProtKB-KW"/>
</dbReference>
<feature type="domain" description="Peroxisome proliferator-activated receptor gamma N-terminal" evidence="2">
    <location>
        <begin position="1"/>
        <end position="66"/>
    </location>
</feature>
<dbReference type="InterPro" id="IPR022590">
    <property type="entry name" value="PPARgamma_N"/>
</dbReference>
<dbReference type="GeneTree" id="ENSGT00940000158273"/>
<dbReference type="GO" id="GO:0048511">
    <property type="term" value="P:rhythmic process"/>
    <property type="evidence" value="ECO:0007669"/>
    <property type="project" value="UniProtKB-KW"/>
</dbReference>
<dbReference type="GO" id="GO:0004879">
    <property type="term" value="F:nuclear receptor activity"/>
    <property type="evidence" value="ECO:0007669"/>
    <property type="project" value="InterPro"/>
</dbReference>
<keyword evidence="1" id="KW-0963">Cytoplasm</keyword>
<name>A0A804HLH1_HUMAN</name>
<evidence type="ECO:0000259" key="2">
    <source>
        <dbReference type="Pfam" id="PF12577"/>
    </source>
</evidence>
<keyword evidence="5" id="KW-1267">Proteomics identification</keyword>
<dbReference type="PRINTS" id="PR01291">
    <property type="entry name" value="PROXISOMPAGR"/>
</dbReference>
<dbReference type="OrthoDB" id="7634782at2759"/>
<keyword evidence="1" id="KW-0804">Transcription</keyword>
<reference evidence="3" key="4">
    <citation type="submission" date="2025-08" db="UniProtKB">
        <authorList>
            <consortium name="Ensembl"/>
        </authorList>
    </citation>
    <scope>IDENTIFICATION</scope>
</reference>
<evidence type="ECO:0000256" key="1">
    <source>
        <dbReference type="RuleBase" id="RU364110"/>
    </source>
</evidence>
<dbReference type="GO" id="GO:0005634">
    <property type="term" value="C:nucleus"/>
    <property type="evidence" value="ECO:0007669"/>
    <property type="project" value="UniProtKB-SubCell"/>
</dbReference>
<evidence type="ECO:0000313" key="3">
    <source>
        <dbReference type="Ensembl" id="ENSP00000508347.1"/>
    </source>
</evidence>
<keyword evidence="1" id="KW-0539">Nucleus</keyword>
<keyword evidence="1" id="KW-0238">DNA-binding</keyword>
<keyword evidence="1" id="KW-0090">Biological rhythms</keyword>
<comment type="subunit">
    <text evidence="1">Heterodimer with other nuclear receptors.</text>
</comment>
<dbReference type="Ensembl" id="ENST00000684065.1">
    <property type="protein sequence ID" value="ENSP00000508347.1"/>
    <property type="gene ID" value="ENSG00000132170.24"/>
</dbReference>
<reference evidence="3 4" key="2">
    <citation type="journal article" date="2004" name="Nature">
        <title>Finishing the euchromatic sequence of the human genome.</title>
        <authorList>
            <consortium name="International Human Genome Sequencing Consortium"/>
        </authorList>
    </citation>
    <scope>NUCLEOTIDE SEQUENCE [LARGE SCALE GENOMIC DNA]</scope>
</reference>
<dbReference type="Bgee" id="ENSG00000132170">
    <property type="expression patterns" value="Expressed in omental fat pad and 118 other cell types or tissues"/>
</dbReference>
<reference evidence="3 4" key="3">
    <citation type="journal article" date="2006" name="Nature">
        <title>The DNA sequence, annotation and analysis of human chromosome 3.</title>
        <authorList>
            <person name="Muzny D.M."/>
            <person name="Scherer S.E."/>
            <person name="Kaul R."/>
            <person name="Wang J."/>
            <person name="Yu J."/>
            <person name="Sudbrak R."/>
            <person name="Buhay C.J."/>
            <person name="Chen R."/>
            <person name="Cree A."/>
            <person name="Ding Y."/>
            <person name="Dugan-Rocha S."/>
            <person name="Gill R."/>
            <person name="Gunaratne P."/>
            <person name="Harris R.A."/>
            <person name="Hawes A.C."/>
            <person name="Hernandez J."/>
            <person name="Hodgson A.V."/>
            <person name="Hume J."/>
            <person name="Jackson A."/>
            <person name="Khan Z.M."/>
            <person name="Kovar-Smith C."/>
            <person name="Lewis L.R."/>
            <person name="Lozado R.J."/>
            <person name="Metzker M.L."/>
            <person name="Milosavljevic A."/>
            <person name="Miner G.R."/>
            <person name="Morgan M.B."/>
            <person name="Nazareth L.V."/>
            <person name="Scott G."/>
            <person name="Sodergren E."/>
            <person name="Song X.Z."/>
            <person name="Steffen D."/>
            <person name="Wei S."/>
            <person name="Wheeler D.A."/>
            <person name="Wright M.W."/>
            <person name="Worley K.C."/>
            <person name="Yuan Y."/>
            <person name="Zhang Z."/>
            <person name="Adams C.Q."/>
            <person name="Ansari-Lari M.A."/>
            <person name="Ayele M."/>
            <person name="Brown M.J."/>
            <person name="Chen G."/>
            <person name="Chen Z."/>
            <person name="Clendenning J."/>
            <person name="Clerc-Blankenburg K.P."/>
            <person name="Chen R."/>
            <person name="Chen Z."/>
            <person name="Davis C."/>
            <person name="Delgado O."/>
            <person name="Dinh H.H."/>
            <person name="Dong W."/>
            <person name="Draper H."/>
            <person name="Ernst S."/>
            <person name="Fu G."/>
            <person name="Gonzalez-Garay M.L."/>
            <person name="Garcia D.K."/>
            <person name="Gillett W."/>
            <person name="Gu J."/>
            <person name="Hao B."/>
            <person name="Haugen E."/>
            <person name="Havlak P."/>
            <person name="He X."/>
            <person name="Hennig S."/>
            <person name="Hu S."/>
            <person name="Huang W."/>
            <person name="Jackson L.R."/>
            <person name="Jacob L.S."/>
            <person name="Kelly S.H."/>
            <person name="Kube M."/>
            <person name="Levy R."/>
            <person name="Li Z."/>
            <person name="Liu B."/>
            <person name="Liu J."/>
            <person name="Liu W."/>
            <person name="Lu J."/>
            <person name="Maheshwari M."/>
            <person name="Nguyen B.V."/>
            <person name="Okwuonu G.O."/>
            <person name="Palmeiri A."/>
            <person name="Pasternak S."/>
            <person name="Perez L.M."/>
            <person name="Phelps K.A."/>
            <person name="Plopper F.J."/>
            <person name="Qiang B."/>
            <person name="Raymond C."/>
            <person name="Rodriguez R."/>
            <person name="Saenphimmachak C."/>
            <person name="Santibanez J."/>
            <person name="Shen H."/>
            <person name="Shen Y."/>
            <person name="Subramanian S."/>
            <person name="Tabor P.E."/>
            <person name="Verduzco D."/>
            <person name="Waldron L."/>
            <person name="Wang J."/>
            <person name="Wang J."/>
            <person name="Wang Q."/>
            <person name="Williams G.A."/>
            <person name="Wong G.K."/>
            <person name="Yao Z."/>
            <person name="Zhang J."/>
            <person name="Zhang X."/>
            <person name="Zhao G."/>
            <person name="Zhou J."/>
            <person name="Zhou Y."/>
            <person name="Nelson D."/>
            <person name="Lehrach H."/>
            <person name="Reinhardt R."/>
            <person name="Naylor S.L."/>
            <person name="Yang H."/>
            <person name="Olson M."/>
            <person name="Weinstock G."/>
            <person name="Gibbs R.A."/>
        </authorList>
    </citation>
    <scope>NUCLEOTIDE SEQUENCE [LARGE SCALE GENOMIC DNA]</scope>
</reference>
<dbReference type="GO" id="GO:0005737">
    <property type="term" value="C:cytoplasm"/>
    <property type="evidence" value="ECO:0007669"/>
    <property type="project" value="UniProtKB-SubCell"/>
</dbReference>
<keyword evidence="1" id="KW-0479">Metal-binding</keyword>
<comment type="subcellular location">
    <subcellularLocation>
        <location evidence="1">Cytoplasm</location>
    </subcellularLocation>
    <subcellularLocation>
        <location evidence="1">Nucleus</location>
    </subcellularLocation>
</comment>
<organism evidence="3 4">
    <name type="scientific">Homo sapiens</name>
    <name type="common">Human</name>
    <dbReference type="NCBI Taxonomy" id="9606"/>
    <lineage>
        <taxon>Eukaryota</taxon>
        <taxon>Metazoa</taxon>
        <taxon>Chordata</taxon>
        <taxon>Craniata</taxon>
        <taxon>Vertebrata</taxon>
        <taxon>Euteleostomi</taxon>
        <taxon>Mammalia</taxon>
        <taxon>Eutheria</taxon>
        <taxon>Euarchontoglires</taxon>
        <taxon>Primates</taxon>
        <taxon>Haplorrhini</taxon>
        <taxon>Catarrhini</taxon>
        <taxon>Hominidae</taxon>
        <taxon>Homo</taxon>
    </lineage>
</organism>
<dbReference type="OpenTargets" id="ENSG00000132170"/>
<evidence type="ECO:0007829" key="5">
    <source>
        <dbReference type="PeptideAtlas" id="A0A804HLH1"/>
    </source>
</evidence>
<accession>A0A804HLH1</accession>
<keyword evidence="1" id="KW-0010">Activator</keyword>
<reference evidence="3 4" key="1">
    <citation type="journal article" date="2001" name="Nature">
        <title>Initial sequencing and analysis of the human genome.</title>
        <authorList>
            <consortium name="International Human Genome Sequencing Consortium"/>
            <person name="Lander E.S."/>
            <person name="Linton L.M."/>
            <person name="Birren B."/>
            <person name="Nusbaum C."/>
            <person name="Zody M.C."/>
            <person name="Baldwin J."/>
            <person name="Devon K."/>
            <person name="Dewar K."/>
            <person name="Doyle M."/>
            <person name="FitzHugh W."/>
            <person name="Funke R."/>
            <person name="Gage D."/>
            <person name="Harris K."/>
            <person name="Heaford A."/>
            <person name="Howland J."/>
            <person name="Kann L."/>
            <person name="Lehoczky J."/>
            <person name="LeVine R."/>
            <person name="McEwan P."/>
            <person name="McKernan K."/>
            <person name="Meldrim J."/>
            <person name="Mesirov J.P."/>
            <person name="Miranda C."/>
            <person name="Morris W."/>
            <person name="Naylor J."/>
            <person name="Raymond C."/>
            <person name="Rosetti M."/>
            <person name="Santos R."/>
            <person name="Sheridan A."/>
            <person name="Sougnez C."/>
            <person name="Stange-Thomann N."/>
            <person name="Stojanovic N."/>
            <person name="Subramanian A."/>
            <person name="Wyman D."/>
            <person name="Rogers J."/>
            <person name="Sulston J."/>
            <person name="Ainscough R."/>
            <person name="Beck S."/>
            <person name="Bentley D."/>
            <person name="Burton J."/>
            <person name="Clee C."/>
            <person name="Carter N."/>
            <person name="Coulson A."/>
            <person name="Deadman R."/>
            <person name="Deloukas P."/>
            <person name="Dunham A."/>
            <person name="Dunham I."/>
            <person name="Durbin R."/>
            <person name="French L."/>
            <person name="Grafham D."/>
            <person name="Gregory S."/>
            <person name="Hubbard T."/>
            <person name="Humphray S."/>
            <person name="Hunt A."/>
            <person name="Jones M."/>
            <person name="Lloyd C."/>
            <person name="McMurray A."/>
            <person name="Matthews L."/>
            <person name="Mercer S."/>
            <person name="Milne S."/>
            <person name="Mullikin J.C."/>
            <person name="Mungall A."/>
            <person name="Plumb R."/>
            <person name="Ross M."/>
            <person name="Shownkeen R."/>
            <person name="Sims S."/>
            <person name="Waterston R.H."/>
            <person name="Wilson R.K."/>
            <person name="Hillier L.W."/>
            <person name="McPherson J.D."/>
            <person name="Marra M.A."/>
            <person name="Mardis E.R."/>
            <person name="Fulton L.A."/>
            <person name="Chinwalla A.T."/>
            <person name="Pepin K.H."/>
            <person name="Gish W.R."/>
            <person name="Chissoe S.L."/>
            <person name="Wendl M.C."/>
            <person name="Delehaunty K.D."/>
            <person name="Miner T.L."/>
            <person name="Delehaunty A."/>
            <person name="Kramer J.B."/>
            <person name="Cook L.L."/>
            <person name="Fulton R.S."/>
            <person name="Johnson D.L."/>
            <person name="Minx P.J."/>
            <person name="Clifton S.W."/>
            <person name="Hawkins T."/>
            <person name="Branscomb E."/>
            <person name="Predki P."/>
            <person name="Richardson P."/>
            <person name="Wenning S."/>
            <person name="Slezak T."/>
            <person name="Doggett N."/>
            <person name="Cheng J.F."/>
            <person name="Olsen A."/>
            <person name="Lucas S."/>
            <person name="Elkin C."/>
            <person name="Uberbacher E."/>
            <person name="Frazier M."/>
            <person name="Gibbs R.A."/>
            <person name="Muzny D.M."/>
            <person name="Scherer S.E."/>
            <person name="Bouck J.B."/>
            <person name="Sodergren E.J."/>
            <person name="Worley K.C."/>
            <person name="Rives C.M."/>
            <person name="Gorrell J.H."/>
            <person name="Metzker M.L."/>
            <person name="Naylor S.L."/>
            <person name="Kucherlapati R.S."/>
            <person name="Nelson D.L."/>
            <person name="Weinstock G.M."/>
            <person name="Sakaki Y."/>
            <person name="Fujiyama A."/>
            <person name="Hattori M."/>
            <person name="Yada T."/>
            <person name="Toyoda A."/>
            <person name="Itoh T."/>
            <person name="Kawagoe C."/>
            <person name="Watanabe H."/>
            <person name="Totoki Y."/>
            <person name="Taylor T."/>
            <person name="Weissenbach J."/>
            <person name="Heilig R."/>
            <person name="Saurin W."/>
            <person name="Artiguenave F."/>
            <person name="Brottier P."/>
            <person name="Bruls T."/>
            <person name="Pelletier E."/>
            <person name="Robert C."/>
            <person name="Wincker P."/>
            <person name="Smith D.R."/>
            <person name="Doucette-Stamm L."/>
            <person name="Rubenfield M."/>
            <person name="Weinstock K."/>
            <person name="Lee H.M."/>
            <person name="Dubois J."/>
            <person name="Rosenthal A."/>
            <person name="Platzer M."/>
            <person name="Nyakatura G."/>
            <person name="Taudien S."/>
            <person name="Rump A."/>
            <person name="Yang H."/>
            <person name="Yu J."/>
            <person name="Wang J."/>
            <person name="Huang G."/>
            <person name="Gu J."/>
            <person name="Hood L."/>
            <person name="Rowen L."/>
            <person name="Madan A."/>
            <person name="Qin S."/>
            <person name="Davis R.W."/>
            <person name="Federspiel N.A."/>
            <person name="Abola A.P."/>
            <person name="Proctor M.J."/>
            <person name="Myers R.M."/>
            <person name="Schmutz J."/>
            <person name="Dickson M."/>
            <person name="Grimwood J."/>
            <person name="Cox D.R."/>
            <person name="Olson M.V."/>
            <person name="Kaul R."/>
            <person name="Raymond C."/>
            <person name="Shimizu N."/>
            <person name="Kawasaki K."/>
            <person name="Minoshima S."/>
            <person name="Evans G.A."/>
            <person name="Athanasiou M."/>
            <person name="Schultz R."/>
            <person name="Roe B.A."/>
            <person name="Chen F."/>
            <person name="Pan H."/>
            <person name="Ramser J."/>
            <person name="Lehrach H."/>
            <person name="Reinhardt R."/>
            <person name="McCombie W.R."/>
            <person name="de la Bastide M."/>
            <person name="Dedhia N."/>
            <person name="Blocker H."/>
            <person name="Hornischer K."/>
            <person name="Nordsiek G."/>
            <person name="Agarwala R."/>
            <person name="Aravind L."/>
            <person name="Bailey J.A."/>
            <person name="Bateman A."/>
            <person name="Batzoglou S."/>
            <person name="Birney E."/>
            <person name="Bork P."/>
            <person name="Brown D.G."/>
            <person name="Burge C.B."/>
            <person name="Cerutti L."/>
            <person name="Chen H.C."/>
            <person name="Church D."/>
            <person name="Clamp M."/>
            <person name="Copley R.R."/>
            <person name="Doerks T."/>
            <person name="Eddy S.R."/>
            <person name="Eichler E.E."/>
            <person name="Furey T.S."/>
            <person name="Galagan J."/>
            <person name="Gilbert J.G."/>
            <person name="Harmon C."/>
            <person name="Hayashizaki Y."/>
            <person name="Haussler D."/>
            <person name="Hermjakob H."/>
            <person name="Hokamp K."/>
            <person name="Jang W."/>
            <person name="Johnson L.S."/>
            <person name="Jones T.A."/>
            <person name="Kasif S."/>
            <person name="Kaspryzk A."/>
            <person name="Kennedy S."/>
            <person name="Kent W.J."/>
            <person name="Kitts P."/>
            <person name="Koonin E.V."/>
            <person name="Korf I."/>
            <person name="Kulp D."/>
            <person name="Lancet D."/>
            <person name="Lowe T.M."/>
            <person name="McLysaght A."/>
            <person name="Mikkelsen T."/>
            <person name="Moran J.V."/>
            <person name="Mulder N."/>
            <person name="Pollara V.J."/>
            <person name="Ponting C.P."/>
            <person name="Schuler G."/>
            <person name="Schultz J."/>
            <person name="Slater G."/>
            <person name="Smit A.F."/>
            <person name="Stupka E."/>
            <person name="Szustakowski J."/>
            <person name="Thierry-Mieg D."/>
            <person name="Thierry-Mieg J."/>
            <person name="Wagner L."/>
            <person name="Wallis J."/>
            <person name="Wheeler R."/>
            <person name="Williams A."/>
            <person name="Wolf Y.I."/>
            <person name="Wolfe K.H."/>
            <person name="Yang S.P."/>
            <person name="Yeh R.F."/>
            <person name="Collins F."/>
            <person name="Guyer M.S."/>
            <person name="Peterson J."/>
            <person name="Felsenfeld A."/>
            <person name="Wetterstrand K.A."/>
            <person name="Patrinos A."/>
            <person name="Morgan M.J."/>
            <person name="de Jong P."/>
            <person name="Catanese J.J."/>
            <person name="Osoegawa K."/>
            <person name="Shizuya H."/>
            <person name="Choi S."/>
            <person name="Chen Y.J."/>
        </authorList>
    </citation>
    <scope>NUCLEOTIDE SEQUENCE [LARGE SCALE GENOMIC DNA]</scope>
</reference>
<reference evidence="3" key="5">
    <citation type="submission" date="2025-09" db="UniProtKB">
        <authorList>
            <consortium name="Ensembl"/>
        </authorList>
    </citation>
    <scope>IDENTIFICATION</scope>
</reference>
<dbReference type="EMBL" id="AC093174">
    <property type="status" value="NOT_ANNOTATED_CDS"/>
    <property type="molecule type" value="Genomic_DNA"/>
</dbReference>